<evidence type="ECO:0000259" key="9">
    <source>
        <dbReference type="PROSITE" id="PS50109"/>
    </source>
</evidence>
<dbReference type="PRINTS" id="PR00344">
    <property type="entry name" value="BCTRLSENSOR"/>
</dbReference>
<evidence type="ECO:0000256" key="4">
    <source>
        <dbReference type="ARBA" id="ARBA00022679"/>
    </source>
</evidence>
<evidence type="ECO:0000256" key="1">
    <source>
        <dbReference type="ARBA" id="ARBA00000085"/>
    </source>
</evidence>
<accession>A0ABQ1LNI5</accession>
<keyword evidence="6" id="KW-0902">Two-component regulatory system</keyword>
<dbReference type="Pfam" id="PF02518">
    <property type="entry name" value="HATPase_c"/>
    <property type="match status" value="1"/>
</dbReference>
<dbReference type="EC" id="2.7.13.3" evidence="2"/>
<dbReference type="Pfam" id="PF00497">
    <property type="entry name" value="SBP_bac_3"/>
    <property type="match status" value="1"/>
</dbReference>
<comment type="catalytic activity">
    <reaction evidence="1">
        <text>ATP + protein L-histidine = ADP + protein N-phospho-L-histidine.</text>
        <dbReference type="EC" id="2.7.13.3"/>
    </reaction>
</comment>
<evidence type="ECO:0000256" key="2">
    <source>
        <dbReference type="ARBA" id="ARBA00012438"/>
    </source>
</evidence>
<keyword evidence="4" id="KW-0808">Transferase</keyword>
<evidence type="ECO:0000256" key="7">
    <source>
        <dbReference type="SAM" id="Coils"/>
    </source>
</evidence>
<dbReference type="PANTHER" id="PTHR43711:SF1">
    <property type="entry name" value="HISTIDINE KINASE 1"/>
    <property type="match status" value="1"/>
</dbReference>
<dbReference type="InterPro" id="IPR001638">
    <property type="entry name" value="Solute-binding_3/MltF_N"/>
</dbReference>
<dbReference type="SUPFAM" id="SSF55874">
    <property type="entry name" value="ATPase domain of HSP90 chaperone/DNA topoisomerase II/histidine kinase"/>
    <property type="match status" value="1"/>
</dbReference>
<evidence type="ECO:0000313" key="10">
    <source>
        <dbReference type="EMBL" id="GGC27218.1"/>
    </source>
</evidence>
<dbReference type="Gene3D" id="1.10.287.130">
    <property type="match status" value="1"/>
</dbReference>
<dbReference type="RefSeq" id="WP_188461014.1">
    <property type="nucleotide sequence ID" value="NZ_BAABHU010000003.1"/>
</dbReference>
<feature type="transmembrane region" description="Helical" evidence="8">
    <location>
        <begin position="326"/>
        <end position="346"/>
    </location>
</feature>
<feature type="coiled-coil region" evidence="7">
    <location>
        <begin position="359"/>
        <end position="393"/>
    </location>
</feature>
<sequence>MIFGLPRLPYYRNKFVLVLVLIQISSIANSSAESWDQILRDGSGRVTIFYFPIEPFVYRNHLGEIEGVEKEIMDSFFRFVEKKYKVKIHQDWVEVNAFEDLVDNVANCKSGAFGISIISRTEERAKSVAFSNAYMPDVSVLITHISVPLLQDTSMLINHLRGLKAATISNTTYQYDLQKLSNDYALDFSYIESENDENVIDLVSRNRDIIGYVGLPFYVIELNSGKQVKRQPNFQIKRDGYRFIYQHNKGWDRPVKDYFASYLYKAEADKIIRKYLGNEYSELIWGIAGGNKLGNQSDEINFLTREKELQSRSLLASQNEQELQRVIIVSISIGLTFIFFIALLLIKNNRIKARENVLLTEKSQEMQKLFDQVKAQKDEITSQRQLLQKKNNELLAINKQKDELIGIVAHDLKSPINQMSGLINLIGFKNDSWEEEEVKIYEKLEAANRHLKELVERILDLEAIGKKAMNYNITVADMVAVMFETYNDFKEKADYKGILISTSQLSGELPVLADPFFLRQVFENLLSNAIKFSQPGTTIYLASDFFDEYCHISIRDEGPGISKRDQDKLFNKYQTLSARPTGDESSTGLGLSIVKKYVEEMNGSVWCESKLGKGATFVVAFQKV</sequence>
<keyword evidence="11" id="KW-1185">Reference proteome</keyword>
<evidence type="ECO:0000256" key="8">
    <source>
        <dbReference type="SAM" id="Phobius"/>
    </source>
</evidence>
<gene>
    <name evidence="10" type="ORF">GCM10011506_10820</name>
</gene>
<reference evidence="11" key="1">
    <citation type="journal article" date="2019" name="Int. J. Syst. Evol. Microbiol.">
        <title>The Global Catalogue of Microorganisms (GCM) 10K type strain sequencing project: providing services to taxonomists for standard genome sequencing and annotation.</title>
        <authorList>
            <consortium name="The Broad Institute Genomics Platform"/>
            <consortium name="The Broad Institute Genome Sequencing Center for Infectious Disease"/>
            <person name="Wu L."/>
            <person name="Ma J."/>
        </authorList>
    </citation>
    <scope>NUCLEOTIDE SEQUENCE [LARGE SCALE GENOMIC DNA]</scope>
    <source>
        <strain evidence="11">CGMCC 1.10832</strain>
    </source>
</reference>
<dbReference type="InterPro" id="IPR036097">
    <property type="entry name" value="HisK_dim/P_sf"/>
</dbReference>
<dbReference type="SMART" id="SM00387">
    <property type="entry name" value="HATPase_c"/>
    <property type="match status" value="1"/>
</dbReference>
<comment type="caution">
    <text evidence="10">The sequence shown here is derived from an EMBL/GenBank/DDBJ whole genome shotgun (WGS) entry which is preliminary data.</text>
</comment>
<dbReference type="PANTHER" id="PTHR43711">
    <property type="entry name" value="TWO-COMPONENT HISTIDINE KINASE"/>
    <property type="match status" value="1"/>
</dbReference>
<keyword evidence="5" id="KW-0418">Kinase</keyword>
<dbReference type="InterPro" id="IPR003594">
    <property type="entry name" value="HATPase_dom"/>
</dbReference>
<evidence type="ECO:0000313" key="11">
    <source>
        <dbReference type="Proteomes" id="UP000636010"/>
    </source>
</evidence>
<keyword evidence="8" id="KW-0472">Membrane</keyword>
<feature type="domain" description="Histidine kinase" evidence="9">
    <location>
        <begin position="407"/>
        <end position="624"/>
    </location>
</feature>
<dbReference type="Gene3D" id="3.40.190.10">
    <property type="entry name" value="Periplasmic binding protein-like II"/>
    <property type="match status" value="2"/>
</dbReference>
<dbReference type="Pfam" id="PF00512">
    <property type="entry name" value="HisKA"/>
    <property type="match status" value="1"/>
</dbReference>
<dbReference type="InterPro" id="IPR036890">
    <property type="entry name" value="HATPase_C_sf"/>
</dbReference>
<organism evidence="10 11">
    <name type="scientific">Marivirga lumbricoides</name>
    <dbReference type="NCBI Taxonomy" id="1046115"/>
    <lineage>
        <taxon>Bacteria</taxon>
        <taxon>Pseudomonadati</taxon>
        <taxon>Bacteroidota</taxon>
        <taxon>Cytophagia</taxon>
        <taxon>Cytophagales</taxon>
        <taxon>Marivirgaceae</taxon>
        <taxon>Marivirga</taxon>
    </lineage>
</organism>
<evidence type="ECO:0000256" key="6">
    <source>
        <dbReference type="ARBA" id="ARBA00023012"/>
    </source>
</evidence>
<dbReference type="PROSITE" id="PS50109">
    <property type="entry name" value="HIS_KIN"/>
    <property type="match status" value="1"/>
</dbReference>
<dbReference type="Gene3D" id="3.30.565.10">
    <property type="entry name" value="Histidine kinase-like ATPase, C-terminal domain"/>
    <property type="match status" value="1"/>
</dbReference>
<evidence type="ECO:0000256" key="5">
    <source>
        <dbReference type="ARBA" id="ARBA00022777"/>
    </source>
</evidence>
<dbReference type="InterPro" id="IPR050736">
    <property type="entry name" value="Sensor_HK_Regulatory"/>
</dbReference>
<dbReference type="CDD" id="cd00075">
    <property type="entry name" value="HATPase"/>
    <property type="match status" value="1"/>
</dbReference>
<evidence type="ECO:0000256" key="3">
    <source>
        <dbReference type="ARBA" id="ARBA00022553"/>
    </source>
</evidence>
<protein>
    <recommendedName>
        <fullName evidence="2">histidine kinase</fullName>
        <ecNumber evidence="2">2.7.13.3</ecNumber>
    </recommendedName>
</protein>
<dbReference type="SUPFAM" id="SSF47384">
    <property type="entry name" value="Homodimeric domain of signal transducing histidine kinase"/>
    <property type="match status" value="1"/>
</dbReference>
<dbReference type="Proteomes" id="UP000636010">
    <property type="component" value="Unassembled WGS sequence"/>
</dbReference>
<dbReference type="SMART" id="SM00388">
    <property type="entry name" value="HisKA"/>
    <property type="match status" value="1"/>
</dbReference>
<dbReference type="InterPro" id="IPR004358">
    <property type="entry name" value="Sig_transdc_His_kin-like_C"/>
</dbReference>
<proteinExistence type="predicted"/>
<dbReference type="InterPro" id="IPR005467">
    <property type="entry name" value="His_kinase_dom"/>
</dbReference>
<dbReference type="SUPFAM" id="SSF53850">
    <property type="entry name" value="Periplasmic binding protein-like II"/>
    <property type="match status" value="1"/>
</dbReference>
<keyword evidence="8" id="KW-0812">Transmembrane</keyword>
<dbReference type="InterPro" id="IPR003661">
    <property type="entry name" value="HisK_dim/P_dom"/>
</dbReference>
<keyword evidence="8" id="KW-1133">Transmembrane helix</keyword>
<keyword evidence="3" id="KW-0597">Phosphoprotein</keyword>
<name>A0ABQ1LNI5_9BACT</name>
<dbReference type="CDD" id="cd00082">
    <property type="entry name" value="HisKA"/>
    <property type="match status" value="1"/>
</dbReference>
<keyword evidence="7" id="KW-0175">Coiled coil</keyword>
<dbReference type="EMBL" id="BMEC01000003">
    <property type="protein sequence ID" value="GGC27218.1"/>
    <property type="molecule type" value="Genomic_DNA"/>
</dbReference>